<dbReference type="AlphaFoldDB" id="A0A934KHQ8"/>
<sequence>MTQTPTSDLQGKVQDVAGQAQESLQQVAGQAGDTIKQKLDERSTSAGESVGTISEAARHSADELRSQGQDLPARVIEQAAERVEQLGQYLRSSNGEQIIGDVERFGREQPWAVIAGGVFVGFAASRFLKASSSRRYEESQSPAPGI</sequence>
<comment type="caution">
    <text evidence="2">The sequence shown here is derived from an EMBL/GenBank/DDBJ whole genome shotgun (WGS) entry which is preliminary data.</text>
</comment>
<evidence type="ECO:0000256" key="1">
    <source>
        <dbReference type="SAM" id="MobiDB-lite"/>
    </source>
</evidence>
<feature type="compositionally biased region" description="Basic and acidic residues" evidence="1">
    <location>
        <begin position="56"/>
        <end position="65"/>
    </location>
</feature>
<accession>A0A934KHQ8</accession>
<organism evidence="2 3">
    <name type="scientific">Candidatus Amunia macphersoniae</name>
    <dbReference type="NCBI Taxonomy" id="3127014"/>
    <lineage>
        <taxon>Bacteria</taxon>
        <taxon>Bacillati</taxon>
        <taxon>Candidatus Dormiibacterota</taxon>
        <taxon>Candidatus Dormibacteria</taxon>
        <taxon>Candidatus Aeolococcales</taxon>
        <taxon>Candidatus Aeolococcaceae</taxon>
        <taxon>Candidatus Amunia</taxon>
    </lineage>
</organism>
<evidence type="ECO:0000313" key="3">
    <source>
        <dbReference type="Proteomes" id="UP000614410"/>
    </source>
</evidence>
<reference evidence="2 3" key="1">
    <citation type="submission" date="2020-10" db="EMBL/GenBank/DDBJ databases">
        <title>Ca. Dormibacterota MAGs.</title>
        <authorList>
            <person name="Montgomery K."/>
        </authorList>
    </citation>
    <scope>NUCLEOTIDE SEQUENCE [LARGE SCALE GENOMIC DNA]</scope>
    <source>
        <strain evidence="2">Mitchell_Peninsula_5</strain>
    </source>
</reference>
<feature type="region of interest" description="Disordered" evidence="1">
    <location>
        <begin position="1"/>
        <end position="69"/>
    </location>
</feature>
<name>A0A934KHQ8_9BACT</name>
<dbReference type="EMBL" id="JAEKNN010000005">
    <property type="protein sequence ID" value="MBJ7607992.1"/>
    <property type="molecule type" value="Genomic_DNA"/>
</dbReference>
<gene>
    <name evidence="2" type="ORF">JF887_00975</name>
</gene>
<dbReference type="Proteomes" id="UP000614410">
    <property type="component" value="Unassembled WGS sequence"/>
</dbReference>
<evidence type="ECO:0000313" key="2">
    <source>
        <dbReference type="EMBL" id="MBJ7607992.1"/>
    </source>
</evidence>
<protein>
    <recommendedName>
        <fullName evidence="4">CsbD-like domain-containing protein</fullName>
    </recommendedName>
</protein>
<dbReference type="Gene3D" id="1.20.120.20">
    <property type="entry name" value="Apolipoprotein"/>
    <property type="match status" value="1"/>
</dbReference>
<proteinExistence type="predicted"/>
<evidence type="ECO:0008006" key="4">
    <source>
        <dbReference type="Google" id="ProtNLM"/>
    </source>
</evidence>